<evidence type="ECO:0000256" key="6">
    <source>
        <dbReference type="PROSITE-ProRule" id="PRU00782"/>
    </source>
</evidence>
<evidence type="ECO:0000256" key="3">
    <source>
        <dbReference type="ARBA" id="ARBA00023123"/>
    </source>
</evidence>
<evidence type="ECO:0000259" key="8">
    <source>
        <dbReference type="PROSITE" id="PS51456"/>
    </source>
</evidence>
<evidence type="ECO:0000256" key="1">
    <source>
        <dbReference type="ARBA" id="ARBA00022741"/>
    </source>
</evidence>
<dbReference type="GO" id="GO:0030048">
    <property type="term" value="P:actin filament-based movement"/>
    <property type="evidence" value="ECO:0007669"/>
    <property type="project" value="TreeGrafter"/>
</dbReference>
<proteinExistence type="inferred from homology"/>
<keyword evidence="3 6" id="KW-0518">Myosin</keyword>
<accession>A0A3P7DG17</accession>
<dbReference type="Pfam" id="PF21521">
    <property type="entry name" value="MYO6_lever"/>
    <property type="match status" value="1"/>
</dbReference>
<dbReference type="InterPro" id="IPR001609">
    <property type="entry name" value="Myosin_head_motor_dom-like"/>
</dbReference>
<dbReference type="Gene3D" id="1.20.58.530">
    <property type="match status" value="1"/>
</dbReference>
<dbReference type="CDD" id="cd21759">
    <property type="entry name" value="CBD_MYO6-like"/>
    <property type="match status" value="1"/>
</dbReference>
<evidence type="ECO:0000256" key="7">
    <source>
        <dbReference type="SAM" id="Coils"/>
    </source>
</evidence>
<evidence type="ECO:0000313" key="10">
    <source>
        <dbReference type="Proteomes" id="UP000270924"/>
    </source>
</evidence>
<dbReference type="InParanoid" id="A0A3P7DG17"/>
<evidence type="ECO:0000313" key="9">
    <source>
        <dbReference type="EMBL" id="VDM08730.1"/>
    </source>
</evidence>
<dbReference type="SUPFAM" id="SSF52540">
    <property type="entry name" value="P-loop containing nucleoside triphosphate hydrolases"/>
    <property type="match status" value="1"/>
</dbReference>
<dbReference type="GO" id="GO:0005524">
    <property type="term" value="F:ATP binding"/>
    <property type="evidence" value="ECO:0007669"/>
    <property type="project" value="UniProtKB-KW"/>
</dbReference>
<dbReference type="Pfam" id="PF16521">
    <property type="entry name" value="Myosin-VI_CBD"/>
    <property type="match status" value="1"/>
</dbReference>
<dbReference type="InterPro" id="IPR049016">
    <property type="entry name" value="MYO6_lever"/>
</dbReference>
<evidence type="ECO:0000256" key="4">
    <source>
        <dbReference type="ARBA" id="ARBA00023175"/>
    </source>
</evidence>
<dbReference type="GO" id="GO:0000146">
    <property type="term" value="F:microfilament motor activity"/>
    <property type="evidence" value="ECO:0007669"/>
    <property type="project" value="TreeGrafter"/>
</dbReference>
<comment type="caution">
    <text evidence="6">Lacks conserved residue(s) required for the propagation of feature annotation.</text>
</comment>
<dbReference type="PROSITE" id="PS51456">
    <property type="entry name" value="MYOSIN_MOTOR"/>
    <property type="match status" value="1"/>
</dbReference>
<dbReference type="PANTHER" id="PTHR13140:SF745">
    <property type="entry name" value="UNCONVENTIONAL MYOSIN-VI"/>
    <property type="match status" value="1"/>
</dbReference>
<dbReference type="PROSITE" id="PS50096">
    <property type="entry name" value="IQ"/>
    <property type="match status" value="1"/>
</dbReference>
<feature type="coiled-coil region" evidence="7">
    <location>
        <begin position="604"/>
        <end position="683"/>
    </location>
</feature>
<name>A0A3P7DG17_WUCBA</name>
<dbReference type="GO" id="GO:0005886">
    <property type="term" value="C:plasma membrane"/>
    <property type="evidence" value="ECO:0007669"/>
    <property type="project" value="TreeGrafter"/>
</dbReference>
<evidence type="ECO:0000256" key="2">
    <source>
        <dbReference type="ARBA" id="ARBA00022840"/>
    </source>
</evidence>
<dbReference type="GO" id="GO:0030139">
    <property type="term" value="C:endocytic vesicle"/>
    <property type="evidence" value="ECO:0007669"/>
    <property type="project" value="TreeGrafter"/>
</dbReference>
<dbReference type="InterPro" id="IPR027417">
    <property type="entry name" value="P-loop_NTPase"/>
</dbReference>
<dbReference type="OrthoDB" id="6108017at2759"/>
<dbReference type="Gene3D" id="1.20.120.720">
    <property type="entry name" value="Myosin VI head, motor domain, U50 subdomain"/>
    <property type="match status" value="1"/>
</dbReference>
<dbReference type="InterPro" id="IPR036961">
    <property type="entry name" value="Kinesin_motor_dom_sf"/>
</dbReference>
<reference evidence="9 10" key="1">
    <citation type="submission" date="2018-11" db="EMBL/GenBank/DDBJ databases">
        <authorList>
            <consortium name="Pathogen Informatics"/>
        </authorList>
    </citation>
    <scope>NUCLEOTIDE SEQUENCE [LARGE SCALE GENOMIC DNA]</scope>
</reference>
<sequence>MKNGLTTRVMQPTKGGVRGTIIRIPLKSHDASAARDALAKAIYSKLFDAIVARINKCIPFGDSTSYIGVLDIAGFEFFIRNSFEQFCINYCNEKLQNFFNDRILKQEQDLYVKEGLNVAHIDYNDNDDCIGGFSPIRSVDLFERKVNGLLDLLDEEARLPKPSPHHFTICAHQQFKNHFRLTTPRKSKIREHREMRDDEGLLIRHFAGAVCYETFLFLEKNNDALHTSLELLLDSSNVAFLRNLFSTNNSKSQDYNCKKSFSNKLIFASVSNKFRAQLVELLKKLQLTVPFLFKSFFWRNNHISPFSNIFCSQLCRLRVISNTNFVRCIKPNSKMQANEFEGAMILSQLKCAGMTSVLKLMQEGYPSRQVVQPFIVKICTASCVHLSPTLNCRTSFAELYKAYEKVMPSKLVRLDPCLFCKCLFHALGLNKTDFKLGLTKVFFRPGKFAEFDQMLRQDPAYMEGLVKKVQIWLLHVYWKKIQYGVLSCIKLKNKILWRAAQLTKIQSALRGYLVRKIYYPRLHLYRRTNVLWERVVELEKMLAHLSSFSQSKWSSVINRINTETQQLLRDIKISDDKLLNSLGNHYGRLLQKTDSALSSLRWQFARDEQKKIEEMEEKQRLEMEKERRKWEEQKLEQQRIERKTRLEEEKRKQEENYCQQQEILKAENECEEKIKDQKNEELKQELDVEIVRRLAVEDSALQIIENNASKKEMNTGTSKYNLTKYKYVELRDIINTSTDTNLLLACKEEFHKRLQIYQQWKELNESNITEWQISRVPMAILASSSKGFSPHFSQNNVNIQRYFKVPFAKPAREHMNMRDILEVTAVSHGMWYAHFDGQWVVRQMELHPNKKPVLLLAGRDDMEMCELSLDATQLTRKKGAEITAIEFETLWHQCGGSIYHIRPRHEINVYKPASNLSRYSCSISSSDNLLFCVKLA</sequence>
<organism evidence="9 10">
    <name type="scientific">Wuchereria bancrofti</name>
    <dbReference type="NCBI Taxonomy" id="6293"/>
    <lineage>
        <taxon>Eukaryota</taxon>
        <taxon>Metazoa</taxon>
        <taxon>Ecdysozoa</taxon>
        <taxon>Nematoda</taxon>
        <taxon>Chromadorea</taxon>
        <taxon>Rhabditida</taxon>
        <taxon>Spirurina</taxon>
        <taxon>Spiruromorpha</taxon>
        <taxon>Filarioidea</taxon>
        <taxon>Onchocercidae</taxon>
        <taxon>Wuchereria</taxon>
    </lineage>
</organism>
<evidence type="ECO:0000256" key="5">
    <source>
        <dbReference type="ARBA" id="ARBA00023203"/>
    </source>
</evidence>
<dbReference type="InterPro" id="IPR032412">
    <property type="entry name" value="Myosin-VI_CBD"/>
</dbReference>
<keyword evidence="10" id="KW-1185">Reference proteome</keyword>
<comment type="similarity">
    <text evidence="6">Belongs to the TRAFAC class myosin-kinesin ATPase superfamily. Myosin family.</text>
</comment>
<dbReference type="Proteomes" id="UP000270924">
    <property type="component" value="Unassembled WGS sequence"/>
</dbReference>
<gene>
    <name evidence="9" type="ORF">WBA_LOCUS2116</name>
</gene>
<dbReference type="Gene3D" id="6.10.220.10">
    <property type="match status" value="1"/>
</dbReference>
<dbReference type="GO" id="GO:0016459">
    <property type="term" value="C:myosin complex"/>
    <property type="evidence" value="ECO:0007669"/>
    <property type="project" value="UniProtKB-KW"/>
</dbReference>
<dbReference type="Gene3D" id="3.40.850.10">
    <property type="entry name" value="Kinesin motor domain"/>
    <property type="match status" value="1"/>
</dbReference>
<keyword evidence="1" id="KW-0547">Nucleotide-binding</keyword>
<keyword evidence="5 6" id="KW-0009">Actin-binding</keyword>
<dbReference type="PRINTS" id="PR00193">
    <property type="entry name" value="MYOSINHEAVY"/>
</dbReference>
<dbReference type="SMART" id="SM00242">
    <property type="entry name" value="MYSc"/>
    <property type="match status" value="1"/>
</dbReference>
<protein>
    <recommendedName>
        <fullName evidence="8">Myosin motor domain-containing protein</fullName>
    </recommendedName>
</protein>
<dbReference type="AlphaFoldDB" id="A0A3P7DG17"/>
<dbReference type="GO" id="GO:0007015">
    <property type="term" value="P:actin filament organization"/>
    <property type="evidence" value="ECO:0007669"/>
    <property type="project" value="TreeGrafter"/>
</dbReference>
<dbReference type="Gene3D" id="3.30.70.1590">
    <property type="match status" value="1"/>
</dbReference>
<dbReference type="Pfam" id="PF00063">
    <property type="entry name" value="Myosin_head"/>
    <property type="match status" value="2"/>
</dbReference>
<keyword evidence="4" id="KW-0505">Motor protein</keyword>
<dbReference type="EMBL" id="UYWW01000533">
    <property type="protein sequence ID" value="VDM08730.1"/>
    <property type="molecule type" value="Genomic_DNA"/>
</dbReference>
<keyword evidence="7" id="KW-0175">Coiled coil</keyword>
<feature type="domain" description="Myosin motor" evidence="8">
    <location>
        <begin position="1"/>
        <end position="456"/>
    </location>
</feature>
<keyword evidence="2" id="KW-0067">ATP-binding</keyword>
<dbReference type="PANTHER" id="PTHR13140">
    <property type="entry name" value="MYOSIN"/>
    <property type="match status" value="1"/>
</dbReference>
<dbReference type="GO" id="GO:0051015">
    <property type="term" value="F:actin filament binding"/>
    <property type="evidence" value="ECO:0007669"/>
    <property type="project" value="TreeGrafter"/>
</dbReference>